<keyword evidence="15" id="KW-1185">Reference proteome</keyword>
<dbReference type="SUPFAM" id="SSF50630">
    <property type="entry name" value="Acid proteases"/>
    <property type="match status" value="1"/>
</dbReference>
<dbReference type="InterPro" id="IPR000953">
    <property type="entry name" value="Chromo/chromo_shadow_dom"/>
</dbReference>
<keyword evidence="6" id="KW-0255">Endonuclease</keyword>
<dbReference type="Pfam" id="PF13975">
    <property type="entry name" value="gag-asp_proteas"/>
    <property type="match status" value="1"/>
</dbReference>
<dbReference type="CDD" id="cd09274">
    <property type="entry name" value="RNase_HI_RT_Ty3"/>
    <property type="match status" value="1"/>
</dbReference>
<dbReference type="Gene3D" id="1.10.340.70">
    <property type="match status" value="1"/>
</dbReference>
<evidence type="ECO:0000256" key="8">
    <source>
        <dbReference type="ARBA" id="ARBA00022918"/>
    </source>
</evidence>
<organism evidence="14 15">
    <name type="scientific">Porphyridium purpureum</name>
    <name type="common">Red alga</name>
    <name type="synonym">Porphyridium cruentum</name>
    <dbReference type="NCBI Taxonomy" id="35688"/>
    <lineage>
        <taxon>Eukaryota</taxon>
        <taxon>Rhodophyta</taxon>
        <taxon>Bangiophyceae</taxon>
        <taxon>Porphyridiales</taxon>
        <taxon>Porphyridiaceae</taxon>
        <taxon>Porphyridium</taxon>
    </lineage>
</organism>
<dbReference type="InterPro" id="IPR001584">
    <property type="entry name" value="Integrase_cat-core"/>
</dbReference>
<dbReference type="FunFam" id="3.30.420.10:FF:000032">
    <property type="entry name" value="Retrovirus-related Pol polyprotein from transposon 297-like Protein"/>
    <property type="match status" value="1"/>
</dbReference>
<keyword evidence="5" id="KW-0540">Nuclease</keyword>
<keyword evidence="3" id="KW-0808">Transferase</keyword>
<proteinExistence type="predicted"/>
<dbReference type="InterPro" id="IPR021109">
    <property type="entry name" value="Peptidase_aspartic_dom_sf"/>
</dbReference>
<dbReference type="InterPro" id="IPR023780">
    <property type="entry name" value="Chromo_domain"/>
</dbReference>
<dbReference type="InterPro" id="IPR036397">
    <property type="entry name" value="RNaseH_sf"/>
</dbReference>
<dbReference type="SUPFAM" id="SSF53098">
    <property type="entry name" value="Ribonuclease H-like"/>
    <property type="match status" value="1"/>
</dbReference>
<dbReference type="InterPro" id="IPR050951">
    <property type="entry name" value="Retrovirus_Pol_polyprotein"/>
</dbReference>
<dbReference type="PANTHER" id="PTHR37984:SF5">
    <property type="entry name" value="PROTEIN NYNRIN-LIKE"/>
    <property type="match status" value="1"/>
</dbReference>
<dbReference type="OrthoDB" id="4369127at2759"/>
<dbReference type="PANTHER" id="PTHR37984">
    <property type="entry name" value="PROTEIN CBG26694"/>
    <property type="match status" value="1"/>
</dbReference>
<dbReference type="InterPro" id="IPR041373">
    <property type="entry name" value="RT_RNaseH"/>
</dbReference>
<evidence type="ECO:0000259" key="12">
    <source>
        <dbReference type="PROSITE" id="PS50878"/>
    </source>
</evidence>
<dbReference type="Gene3D" id="3.10.10.10">
    <property type="entry name" value="HIV Type 1 Reverse Transcriptase, subunit A, domain 1"/>
    <property type="match status" value="1"/>
</dbReference>
<sequence length="1598" mass="179156">MANPKLYSELAPSQSVEFARRELVTALMGQYGVGSNKELQRMVLSESCSYCHGRLRERIRSRNEVAKMVRGRKTTMGSDDAREHASSSELERAQAGALAPEPTMPTARGDEIGSHGVVSVQQKEEGVPAIVRGKIRSQLGQAICDAGVQIEKAGDPLFLTAKMVWFNRLRDMGEDPDQHVSSIDAVFRGVGLRKCYEVLSELHGATAQEAWAAVAAYFYNKEHERALRAEHHDVEYVIGQDLKKFVEVLEDRCTALGESDTRKIEALTLALPKNSELRRQARTYGIQGNWTLMKTALLEEVGQYGTFGALGSQYGVRAVRKPERVHHLGNFDEAGLPGLNPRKRLVKCWECQERGHAVPLGSYPWIDVQAEWGGLKVRTTALVDTGALSTWMNDDLADRLGLLRRKTHTQALGPTNEVLGEAEESVAVIWIGEGLQSEESVRIMRNLGPDLILGMRFLAKHVSCLIPGRGLGLRSGGWISFVNRDVSIAQEAVCHTCLERHRILGSMYEEAKPTVQLEAVHYIADGAEVKKRIQALEEKYAGHNEAVCSTIEAKIFEHLDEAQSREMKGLLKKFWVLFRPELGKTDLVEHTIRIKPERLEDLPRARLRRRAPAVTQAEREMVQGLVARGVLEPSLSDVSSQNVMVKKPNGGWRLTTDFRTLNDATVKDRYPIPDVGEMIDWFASWKFKSILDLKDGFFQVPLAPESRPLTAIITPDGLFQYCRLPQGCCNSPSTFQRLTNTVLGPLRYLNALVYIDDLAIGTKTFEEHLQALQRVLEQFCAAGLVFSLSKCRFGALRVEFLGHDIGLDGIRPSQRKTEAVRAWQEPRNAKELQQFIGLVGWFRNFIEGFEEVCRPLRDAMKGLQINAKGSKWKKYPMNSADWQARFGEPQSQAFLSLREALSDPETGDRKVLAAYDPEAEHTLWTDASSTGLGAMLTQREGTGDRPVAFYSRLLRPAEQNYTVTEKECLAAIAAMEHFRHYLYGKRFVLMTDHSALSWLMRQKEPQGRIARWILKVQDFDFQVQHHPGKANTVADALSRPAVRMNGEEARVASESNKSETLNNTSEIELIGLNAVEDEEVKQVVRLAKMLKEEIQGPASGADGDMVPVTSAGVRELLLHTGEHTEANDAYTPPSMEEIVAAYADDTDIQEQLKNLKADKPEYTYPEYTVDEDGVIWAMLRDESRVVIPNALVQRVLHVYHSTPLSGHLGIEKTAKRVSDARYWWTGWTEDVRQFVLCCHECFSRKTKAPPRRARMQVYRAVRRFEIVSIDVLSITPTTTRGHSKVVIMVDAFTKWVRAHAVKDETAATLARVFLDGWVCDFGPPESLLSDRGPGFVADILSKMCENLGVGRMLTTAYHPQTNGVVERFNQTVCQMLSAYVCANGKDWDRWLPVMVYAYNTARHASTKMSPFELLYGEPARDWASMAGPRAVEQADDLAKKLAACHAIANKNAKIAQDRYTKNYDRRVREHDFKPGDVVYVWAPPSGEGRKLKKPWVGPLSILRMVGVHAVLCSEGHPDGKLVHVNRLARAHKDLLEASGSQVLQGEDGSWAIEAIAGDRVVGGRREYRVRWRGLGKRGDTWEPELALPPMMVAAYRDA</sequence>
<dbReference type="SUPFAM" id="SSF56672">
    <property type="entry name" value="DNA/RNA polymerases"/>
    <property type="match status" value="1"/>
</dbReference>
<dbReference type="GO" id="GO:0016787">
    <property type="term" value="F:hydrolase activity"/>
    <property type="evidence" value="ECO:0007669"/>
    <property type="project" value="UniProtKB-KW"/>
</dbReference>
<dbReference type="InterPro" id="IPR016197">
    <property type="entry name" value="Chromo-like_dom_sf"/>
</dbReference>
<dbReference type="Pfam" id="PF00665">
    <property type="entry name" value="rve"/>
    <property type="match status" value="1"/>
</dbReference>
<evidence type="ECO:0000256" key="9">
    <source>
        <dbReference type="ARBA" id="ARBA00023242"/>
    </source>
</evidence>
<dbReference type="Gene3D" id="3.10.20.370">
    <property type="match status" value="1"/>
</dbReference>
<dbReference type="InterPro" id="IPR023779">
    <property type="entry name" value="Chromodomain_CS"/>
</dbReference>
<name>A0A5J4YMH6_PORPP</name>
<comment type="subcellular location">
    <subcellularLocation>
        <location evidence="1">Nucleus</location>
    </subcellularLocation>
</comment>
<dbReference type="Gene3D" id="3.30.420.10">
    <property type="entry name" value="Ribonuclease H-like superfamily/Ribonuclease H"/>
    <property type="match status" value="1"/>
</dbReference>
<evidence type="ECO:0000256" key="10">
    <source>
        <dbReference type="SAM" id="MobiDB-lite"/>
    </source>
</evidence>
<feature type="region of interest" description="Disordered" evidence="10">
    <location>
        <begin position="71"/>
        <end position="104"/>
    </location>
</feature>
<dbReference type="PROSITE" id="PS50013">
    <property type="entry name" value="CHROMO_2"/>
    <property type="match status" value="1"/>
</dbReference>
<dbReference type="CDD" id="cd00303">
    <property type="entry name" value="retropepsin_like"/>
    <property type="match status" value="1"/>
</dbReference>
<feature type="domain" description="Integrase catalytic" evidence="13">
    <location>
        <begin position="1245"/>
        <end position="1418"/>
    </location>
</feature>
<keyword evidence="8" id="KW-0695">RNA-directed DNA polymerase</keyword>
<dbReference type="PROSITE" id="PS00598">
    <property type="entry name" value="CHROMO_1"/>
    <property type="match status" value="1"/>
</dbReference>
<dbReference type="Gene3D" id="2.40.50.40">
    <property type="match status" value="1"/>
</dbReference>
<comment type="caution">
    <text evidence="14">The sequence shown here is derived from an EMBL/GenBank/DDBJ whole genome shotgun (WGS) entry which is preliminary data.</text>
</comment>
<protein>
    <recommendedName>
        <fullName evidence="2">RNA-directed DNA polymerase</fullName>
        <ecNumber evidence="2">2.7.7.49</ecNumber>
    </recommendedName>
</protein>
<dbReference type="CDD" id="cd01647">
    <property type="entry name" value="RT_LTR"/>
    <property type="match status" value="1"/>
</dbReference>
<dbReference type="InterPro" id="IPR043128">
    <property type="entry name" value="Rev_trsase/Diguanyl_cyclase"/>
</dbReference>
<dbReference type="EC" id="2.7.7.49" evidence="2"/>
<evidence type="ECO:0000256" key="7">
    <source>
        <dbReference type="ARBA" id="ARBA00022801"/>
    </source>
</evidence>
<evidence type="ECO:0000256" key="4">
    <source>
        <dbReference type="ARBA" id="ARBA00022695"/>
    </source>
</evidence>
<dbReference type="EMBL" id="VRMN01000012">
    <property type="protein sequence ID" value="KAA8491607.1"/>
    <property type="molecule type" value="Genomic_DNA"/>
</dbReference>
<gene>
    <name evidence="14" type="ORF">FVE85_9654</name>
</gene>
<dbReference type="GO" id="GO:0005634">
    <property type="term" value="C:nucleus"/>
    <property type="evidence" value="ECO:0007669"/>
    <property type="project" value="UniProtKB-SubCell"/>
</dbReference>
<dbReference type="Pfam" id="PF00385">
    <property type="entry name" value="Chromo"/>
    <property type="match status" value="1"/>
</dbReference>
<evidence type="ECO:0000256" key="3">
    <source>
        <dbReference type="ARBA" id="ARBA00022679"/>
    </source>
</evidence>
<feature type="compositionally biased region" description="Basic and acidic residues" evidence="10">
    <location>
        <begin position="79"/>
        <end position="92"/>
    </location>
</feature>
<dbReference type="GO" id="GO:0003676">
    <property type="term" value="F:nucleic acid binding"/>
    <property type="evidence" value="ECO:0007669"/>
    <property type="project" value="InterPro"/>
</dbReference>
<evidence type="ECO:0000256" key="6">
    <source>
        <dbReference type="ARBA" id="ARBA00022759"/>
    </source>
</evidence>
<reference evidence="15" key="1">
    <citation type="journal article" date="2019" name="Nat. Commun.">
        <title>Expansion of phycobilisome linker gene families in mesophilic red algae.</title>
        <authorList>
            <person name="Lee J."/>
            <person name="Kim D."/>
            <person name="Bhattacharya D."/>
            <person name="Yoon H.S."/>
        </authorList>
    </citation>
    <scope>NUCLEOTIDE SEQUENCE [LARGE SCALE GENOMIC DNA]</scope>
    <source>
        <strain evidence="15">CCMP 1328</strain>
    </source>
</reference>
<dbReference type="PROSITE" id="PS50878">
    <property type="entry name" value="RT_POL"/>
    <property type="match status" value="1"/>
</dbReference>
<feature type="domain" description="Reverse transcriptase" evidence="12">
    <location>
        <begin position="626"/>
        <end position="805"/>
    </location>
</feature>
<evidence type="ECO:0000256" key="2">
    <source>
        <dbReference type="ARBA" id="ARBA00012493"/>
    </source>
</evidence>
<dbReference type="GO" id="GO:0015074">
    <property type="term" value="P:DNA integration"/>
    <property type="evidence" value="ECO:0007669"/>
    <property type="project" value="InterPro"/>
</dbReference>
<dbReference type="GO" id="GO:0003964">
    <property type="term" value="F:RNA-directed DNA polymerase activity"/>
    <property type="evidence" value="ECO:0007669"/>
    <property type="project" value="UniProtKB-KW"/>
</dbReference>
<evidence type="ECO:0000313" key="15">
    <source>
        <dbReference type="Proteomes" id="UP000324585"/>
    </source>
</evidence>
<dbReference type="FunFam" id="1.10.340.70:FF:000001">
    <property type="entry name" value="Retrovirus-related Pol polyprotein from transposon gypsy-like Protein"/>
    <property type="match status" value="1"/>
</dbReference>
<dbReference type="InterPro" id="IPR041588">
    <property type="entry name" value="Integrase_H2C2"/>
</dbReference>
<dbReference type="Pfam" id="PF00078">
    <property type="entry name" value="RVT_1"/>
    <property type="match status" value="1"/>
</dbReference>
<dbReference type="PROSITE" id="PS50994">
    <property type="entry name" value="INTEGRASE"/>
    <property type="match status" value="1"/>
</dbReference>
<dbReference type="SUPFAM" id="SSF54160">
    <property type="entry name" value="Chromo domain-like"/>
    <property type="match status" value="1"/>
</dbReference>
<dbReference type="Gene3D" id="3.30.70.270">
    <property type="match status" value="2"/>
</dbReference>
<keyword evidence="9" id="KW-0539">Nucleus</keyword>
<keyword evidence="7" id="KW-0378">Hydrolase</keyword>
<dbReference type="Pfam" id="PF17917">
    <property type="entry name" value="RT_RNaseH"/>
    <property type="match status" value="1"/>
</dbReference>
<dbReference type="InterPro" id="IPR000477">
    <property type="entry name" value="RT_dom"/>
</dbReference>
<evidence type="ECO:0000259" key="13">
    <source>
        <dbReference type="PROSITE" id="PS50994"/>
    </source>
</evidence>
<dbReference type="InterPro" id="IPR043502">
    <property type="entry name" value="DNA/RNA_pol_sf"/>
</dbReference>
<dbReference type="CDD" id="cd00024">
    <property type="entry name" value="CD_CSD"/>
    <property type="match status" value="1"/>
</dbReference>
<accession>A0A5J4YMH6</accession>
<evidence type="ECO:0000256" key="1">
    <source>
        <dbReference type="ARBA" id="ARBA00004123"/>
    </source>
</evidence>
<feature type="domain" description="Chromo" evidence="11">
    <location>
        <begin position="1550"/>
        <end position="1598"/>
    </location>
</feature>
<evidence type="ECO:0000259" key="11">
    <source>
        <dbReference type="PROSITE" id="PS50013"/>
    </source>
</evidence>
<dbReference type="FunFam" id="3.10.20.370:FF:000001">
    <property type="entry name" value="Retrovirus-related Pol polyprotein from transposon 17.6-like protein"/>
    <property type="match status" value="1"/>
</dbReference>
<evidence type="ECO:0000256" key="5">
    <source>
        <dbReference type="ARBA" id="ARBA00022722"/>
    </source>
</evidence>
<dbReference type="InterPro" id="IPR012337">
    <property type="entry name" value="RNaseH-like_sf"/>
</dbReference>
<dbReference type="Proteomes" id="UP000324585">
    <property type="component" value="Unassembled WGS sequence"/>
</dbReference>
<dbReference type="Pfam" id="PF17921">
    <property type="entry name" value="Integrase_H2C2"/>
    <property type="match status" value="1"/>
</dbReference>
<dbReference type="GO" id="GO:0004519">
    <property type="term" value="F:endonuclease activity"/>
    <property type="evidence" value="ECO:0007669"/>
    <property type="project" value="UniProtKB-KW"/>
</dbReference>
<evidence type="ECO:0000313" key="14">
    <source>
        <dbReference type="EMBL" id="KAA8491607.1"/>
    </source>
</evidence>
<keyword evidence="4" id="KW-0548">Nucleotidyltransferase</keyword>
<dbReference type="Gene3D" id="2.40.70.10">
    <property type="entry name" value="Acid Proteases"/>
    <property type="match status" value="1"/>
</dbReference>